<dbReference type="InterPro" id="IPR000868">
    <property type="entry name" value="Isochorismatase-like_dom"/>
</dbReference>
<dbReference type="PANTHER" id="PTHR43540:SF10">
    <property type="entry name" value="ISOCHORISMATASE"/>
    <property type="match status" value="1"/>
</dbReference>
<feature type="domain" description="Isochorismatase-like" evidence="3">
    <location>
        <begin position="5"/>
        <end position="179"/>
    </location>
</feature>
<dbReference type="EMBL" id="CP049228">
    <property type="protein sequence ID" value="QIH23306.1"/>
    <property type="molecule type" value="Genomic_DNA"/>
</dbReference>
<evidence type="ECO:0000259" key="3">
    <source>
        <dbReference type="Pfam" id="PF00857"/>
    </source>
</evidence>
<proteinExistence type="inferred from homology"/>
<organism evidence="4 5">
    <name type="scientific">Lactobacillus iners</name>
    <dbReference type="NCBI Taxonomy" id="147802"/>
    <lineage>
        <taxon>Bacteria</taxon>
        <taxon>Bacillati</taxon>
        <taxon>Bacillota</taxon>
        <taxon>Bacilli</taxon>
        <taxon>Lactobacillales</taxon>
        <taxon>Lactobacillaceae</taxon>
        <taxon>Lactobacillus</taxon>
    </lineage>
</organism>
<dbReference type="Gene3D" id="3.40.50.850">
    <property type="entry name" value="Isochorismatase-like"/>
    <property type="match status" value="1"/>
</dbReference>
<protein>
    <submittedName>
        <fullName evidence="4">Cysteine hydrolase</fullName>
    </submittedName>
</protein>
<dbReference type="Proteomes" id="UP000501676">
    <property type="component" value="Chromosome"/>
</dbReference>
<dbReference type="AlphaFoldDB" id="A0A6G7B7P4"/>
<gene>
    <name evidence="4" type="ORF">G6Z83_00545</name>
</gene>
<evidence type="ECO:0000313" key="4">
    <source>
        <dbReference type="EMBL" id="QIH23306.1"/>
    </source>
</evidence>
<name>A0A6G7B7P4_9LACO</name>
<dbReference type="InterPro" id="IPR050272">
    <property type="entry name" value="Isochorismatase-like_hydrls"/>
</dbReference>
<dbReference type="PANTHER" id="PTHR43540">
    <property type="entry name" value="PEROXYUREIDOACRYLATE/UREIDOACRYLATE AMIDOHYDROLASE-RELATED"/>
    <property type="match status" value="1"/>
</dbReference>
<dbReference type="GO" id="GO:0016787">
    <property type="term" value="F:hydrolase activity"/>
    <property type="evidence" value="ECO:0007669"/>
    <property type="project" value="UniProtKB-KW"/>
</dbReference>
<sequence>MSKQALLIIDYTNDFIDDHGALSCKQPGQILENEIVSLANQFLQQGDFIILPTDLHIKNDPYTVESKLFPPHNLANTWGRQFYGKLENWYQTNKDSNSVKVIDKSHYSSFCGTSLDLFLRERNITTLHLTGVCTDICVLHTAVDAYNLNYNLVIHKNAVGSFSPEGHLWALNHFKTCLGAQII</sequence>
<dbReference type="GeneID" id="93220923"/>
<dbReference type="CDD" id="cd00431">
    <property type="entry name" value="cysteine_hydrolases"/>
    <property type="match status" value="1"/>
</dbReference>
<dbReference type="SUPFAM" id="SSF52499">
    <property type="entry name" value="Isochorismatase-like hydrolases"/>
    <property type="match status" value="1"/>
</dbReference>
<dbReference type="InterPro" id="IPR036380">
    <property type="entry name" value="Isochorismatase-like_sf"/>
</dbReference>
<dbReference type="Pfam" id="PF00857">
    <property type="entry name" value="Isochorismatase"/>
    <property type="match status" value="1"/>
</dbReference>
<evidence type="ECO:0000313" key="5">
    <source>
        <dbReference type="Proteomes" id="UP000501676"/>
    </source>
</evidence>
<accession>A0A6G7B7P4</accession>
<dbReference type="RefSeq" id="WP_006730249.1">
    <property type="nucleotide sequence ID" value="NZ_CABKQA010000004.1"/>
</dbReference>
<evidence type="ECO:0000256" key="1">
    <source>
        <dbReference type="ARBA" id="ARBA00006336"/>
    </source>
</evidence>
<evidence type="ECO:0000256" key="2">
    <source>
        <dbReference type="ARBA" id="ARBA00022801"/>
    </source>
</evidence>
<reference evidence="4 5" key="1">
    <citation type="submission" date="2020-02" db="EMBL/GenBank/DDBJ databases">
        <title>Complete genome sequences of six Lactobacillus iners strains isolated from the human vagina.</title>
        <authorList>
            <person name="France M.T."/>
            <person name="Rutt L."/>
            <person name="Narina S."/>
            <person name="Arbaugh S."/>
            <person name="Humphrys M.S."/>
            <person name="Ma B."/>
            <person name="Hayward M.R."/>
            <person name="Relman D."/>
            <person name="Kwon D.S."/>
            <person name="Ravel J."/>
        </authorList>
    </citation>
    <scope>NUCLEOTIDE SEQUENCE [LARGE SCALE GENOMIC DNA]</scope>
    <source>
        <strain evidence="4 5">C0210C1</strain>
    </source>
</reference>
<keyword evidence="2 4" id="KW-0378">Hydrolase</keyword>
<comment type="similarity">
    <text evidence="1">Belongs to the isochorismatase family.</text>
</comment>